<keyword evidence="10" id="KW-0249">Electron transport</keyword>
<feature type="transmembrane region" description="Helical" evidence="18">
    <location>
        <begin position="130"/>
        <end position="161"/>
    </location>
</feature>
<evidence type="ECO:0000256" key="8">
    <source>
        <dbReference type="ARBA" id="ARBA00022792"/>
    </source>
</evidence>
<evidence type="ECO:0000256" key="18">
    <source>
        <dbReference type="SAM" id="Phobius"/>
    </source>
</evidence>
<dbReference type="PANTHER" id="PTHR46552">
    <property type="entry name" value="NADH-UBIQUINONE OXIDOREDUCTASE CHAIN 2"/>
    <property type="match status" value="1"/>
</dbReference>
<evidence type="ECO:0000256" key="12">
    <source>
        <dbReference type="ARBA" id="ARBA00023027"/>
    </source>
</evidence>
<evidence type="ECO:0000256" key="1">
    <source>
        <dbReference type="ARBA" id="ARBA00004448"/>
    </source>
</evidence>
<dbReference type="InterPro" id="IPR050175">
    <property type="entry name" value="Complex_I_Subunit_2"/>
</dbReference>
<evidence type="ECO:0000256" key="5">
    <source>
        <dbReference type="ARBA" id="ARBA00022448"/>
    </source>
</evidence>
<feature type="transmembrane region" description="Helical" evidence="18">
    <location>
        <begin position="226"/>
        <end position="244"/>
    </location>
</feature>
<proteinExistence type="inferred from homology"/>
<keyword evidence="15 18" id="KW-0472">Membrane</keyword>
<evidence type="ECO:0000256" key="17">
    <source>
        <dbReference type="ARBA" id="ARBA00049551"/>
    </source>
</evidence>
<evidence type="ECO:0000259" key="19">
    <source>
        <dbReference type="Pfam" id="PF00361"/>
    </source>
</evidence>
<evidence type="ECO:0000256" key="16">
    <source>
        <dbReference type="ARBA" id="ARBA00031028"/>
    </source>
</evidence>
<dbReference type="Pfam" id="PF00361">
    <property type="entry name" value="Proton_antipo_M"/>
    <property type="match status" value="1"/>
</dbReference>
<feature type="domain" description="NADH:quinone oxidoreductase/Mrp antiporter transmembrane" evidence="19">
    <location>
        <begin position="19"/>
        <end position="265"/>
    </location>
</feature>
<reference evidence="20" key="1">
    <citation type="journal article" date="1999" name="Genetics">
        <title>Complete DNA sequence of the mitochondrial genome of the ascidian Halocynthia roretzi (Chordata, Urochordata).</title>
        <authorList>
            <person name="Yokobori S."/>
            <person name="Ueda T."/>
            <person name="Feldmaier-Fuchs G."/>
            <person name="Paabo S."/>
            <person name="Ueshima R."/>
            <person name="Kondow A."/>
            <person name="Nishikawa K."/>
            <person name="Watanabe K."/>
        </authorList>
    </citation>
    <scope>NUCLEOTIDE SEQUENCE</scope>
</reference>
<dbReference type="GO" id="GO:0005743">
    <property type="term" value="C:mitochondrial inner membrane"/>
    <property type="evidence" value="ECO:0007669"/>
    <property type="project" value="UniProtKB-SubCell"/>
</dbReference>
<evidence type="ECO:0000256" key="9">
    <source>
        <dbReference type="ARBA" id="ARBA00022967"/>
    </source>
</evidence>
<keyword evidence="9" id="KW-1278">Translocase</keyword>
<keyword evidence="5" id="KW-0813">Transport</keyword>
<dbReference type="AlphaFoldDB" id="Q9T9H2"/>
<geneLocation type="mitochondrion" evidence="20"/>
<keyword evidence="12" id="KW-0520">NAD</keyword>
<name>Q9T9H2_HALRO</name>
<comment type="subcellular location">
    <subcellularLocation>
        <location evidence="1">Mitochondrion inner membrane</location>
        <topology evidence="1">Multi-pass membrane protein</topology>
    </subcellularLocation>
</comment>
<evidence type="ECO:0000256" key="7">
    <source>
        <dbReference type="ARBA" id="ARBA00022692"/>
    </source>
</evidence>
<keyword evidence="7 18" id="KW-0812">Transmembrane</keyword>
<dbReference type="GO" id="GO:0006120">
    <property type="term" value="P:mitochondrial electron transport, NADH to ubiquinone"/>
    <property type="evidence" value="ECO:0007669"/>
    <property type="project" value="TreeGrafter"/>
</dbReference>
<organism evidence="20">
    <name type="scientific">Halocynthia roretzi</name>
    <name type="common">Sea squirt</name>
    <name type="synonym">Cynthia roretzi</name>
    <dbReference type="NCBI Taxonomy" id="7729"/>
    <lineage>
        <taxon>Eukaryota</taxon>
        <taxon>Metazoa</taxon>
        <taxon>Chordata</taxon>
        <taxon>Tunicata</taxon>
        <taxon>Ascidiacea</taxon>
        <taxon>Stolidobranchia</taxon>
        <taxon>Pyuridae</taxon>
        <taxon>Halocynthia</taxon>
    </lineage>
</organism>
<dbReference type="EMBL" id="AB024528">
    <property type="protein sequence ID" value="BAA88258.1"/>
    <property type="molecule type" value="Genomic_DNA"/>
</dbReference>
<feature type="transmembrane region" description="Helical" evidence="18">
    <location>
        <begin position="49"/>
        <end position="69"/>
    </location>
</feature>
<protein>
    <recommendedName>
        <fullName evidence="4">NADH-ubiquinone oxidoreductase chain 2</fullName>
        <ecNumber evidence="3">7.1.1.2</ecNumber>
    </recommendedName>
    <alternativeName>
        <fullName evidence="16">NADH dehydrogenase subunit 2</fullName>
    </alternativeName>
</protein>
<evidence type="ECO:0000256" key="6">
    <source>
        <dbReference type="ARBA" id="ARBA00022660"/>
    </source>
</evidence>
<comment type="catalytic activity">
    <reaction evidence="17">
        <text>a ubiquinone + NADH + 5 H(+)(in) = a ubiquinol + NAD(+) + 4 H(+)(out)</text>
        <dbReference type="Rhea" id="RHEA:29091"/>
        <dbReference type="Rhea" id="RHEA-COMP:9565"/>
        <dbReference type="Rhea" id="RHEA-COMP:9566"/>
        <dbReference type="ChEBI" id="CHEBI:15378"/>
        <dbReference type="ChEBI" id="CHEBI:16389"/>
        <dbReference type="ChEBI" id="CHEBI:17976"/>
        <dbReference type="ChEBI" id="CHEBI:57540"/>
        <dbReference type="ChEBI" id="CHEBI:57945"/>
        <dbReference type="EC" id="7.1.1.2"/>
    </reaction>
</comment>
<sequence length="333" mass="37940">MGYLMPGSLVFVLNNGNSLVMWVVLEVFSLYVLFVVLRYNLRDINMIGVVYYFLVQGVGGVVLAFGVIYELSVFGNCYVFQCPVSYLGVGCIIVGLFLKLGVFPFYFWVVWAYKLLDGVQCYYLAVYPKIFPFLFLFSLFGQVGVSVFLFVGLASIFLSGVEGLFASDIREFMGFSSIGHGGWMLFCFYGGIILFVLYYVIYYVCNYVVFNMMYGRGFNIFFGFGRGRLVVGMGFILFIIILNLGGFRPSLGFGLKLMILSSVYLFWGVVGGLGLLFVTIAAICLYRLFSFYMMLMMNYCIGRSMVWKRWFYGYMQAGLILIFVVFYWGLFVV</sequence>
<evidence type="ECO:0000313" key="20">
    <source>
        <dbReference type="EMBL" id="BAA88258.1"/>
    </source>
</evidence>
<keyword evidence="13" id="KW-0830">Ubiquinone</keyword>
<feature type="transmembrane region" description="Helical" evidence="18">
    <location>
        <begin position="181"/>
        <end position="205"/>
    </location>
</feature>
<dbReference type="CTD" id="4536"/>
<comment type="similarity">
    <text evidence="2">Belongs to the complex I subunit 2 family.</text>
</comment>
<keyword evidence="14 20" id="KW-0496">Mitochondrion</keyword>
<evidence type="ECO:0000256" key="14">
    <source>
        <dbReference type="ARBA" id="ARBA00023128"/>
    </source>
</evidence>
<feature type="transmembrane region" description="Helical" evidence="18">
    <location>
        <begin position="310"/>
        <end position="330"/>
    </location>
</feature>
<keyword evidence="6" id="KW-0679">Respiratory chain</keyword>
<keyword evidence="11 18" id="KW-1133">Transmembrane helix</keyword>
<dbReference type="InterPro" id="IPR001750">
    <property type="entry name" value="ND/Mrp_TM"/>
</dbReference>
<dbReference type="RefSeq" id="NP_038247.1">
    <property type="nucleotide sequence ID" value="NC_002177.1"/>
</dbReference>
<keyword evidence="8" id="KW-0999">Mitochondrion inner membrane</keyword>
<evidence type="ECO:0000256" key="10">
    <source>
        <dbReference type="ARBA" id="ARBA00022982"/>
    </source>
</evidence>
<dbReference type="GO" id="GO:0008137">
    <property type="term" value="F:NADH dehydrogenase (ubiquinone) activity"/>
    <property type="evidence" value="ECO:0007669"/>
    <property type="project" value="UniProtKB-EC"/>
</dbReference>
<accession>Q9T9H2</accession>
<evidence type="ECO:0000256" key="11">
    <source>
        <dbReference type="ARBA" id="ARBA00022989"/>
    </source>
</evidence>
<feature type="transmembrane region" description="Helical" evidence="18">
    <location>
        <begin position="264"/>
        <end position="289"/>
    </location>
</feature>
<feature type="transmembrane region" description="Helical" evidence="18">
    <location>
        <begin position="20"/>
        <end position="37"/>
    </location>
</feature>
<evidence type="ECO:0000256" key="4">
    <source>
        <dbReference type="ARBA" id="ARBA00021008"/>
    </source>
</evidence>
<evidence type="ECO:0000256" key="3">
    <source>
        <dbReference type="ARBA" id="ARBA00012944"/>
    </source>
</evidence>
<evidence type="ECO:0000256" key="2">
    <source>
        <dbReference type="ARBA" id="ARBA00007012"/>
    </source>
</evidence>
<dbReference type="EC" id="7.1.1.2" evidence="3"/>
<dbReference type="GeneID" id="808964"/>
<evidence type="ECO:0000256" key="15">
    <source>
        <dbReference type="ARBA" id="ARBA00023136"/>
    </source>
</evidence>
<dbReference type="PANTHER" id="PTHR46552:SF1">
    <property type="entry name" value="NADH-UBIQUINONE OXIDOREDUCTASE CHAIN 2"/>
    <property type="match status" value="1"/>
</dbReference>
<evidence type="ECO:0000256" key="13">
    <source>
        <dbReference type="ARBA" id="ARBA00023075"/>
    </source>
</evidence>
<feature type="transmembrane region" description="Helical" evidence="18">
    <location>
        <begin position="84"/>
        <end position="109"/>
    </location>
</feature>